<accession>A0A1Q2CZ78</accession>
<dbReference type="AlphaFoldDB" id="A0A1Q2CZ78"/>
<dbReference type="RefSeq" id="WP_077350621.1">
    <property type="nucleotide sequence ID" value="NZ_CP019607.1"/>
</dbReference>
<dbReference type="KEGG" id="tfa:BW733_11640"/>
<proteinExistence type="predicted"/>
<sequence length="244" mass="26403">MSDDPYGTLDEQPEQPATASPAAPPAPRVQPHPVAPSEPLGYSYEDANTDYAYGPPPQQPGYGQLQGAYGQQQGAYGQQQGAYGVPFYGQPQASYLPVMPAFTQRPLIDDPTAADAPLRGASPLEAYKRFWTRGGTFTGRASRSEYWWPALIHGLGWIGYMVIAEALYATTFPGGFLGTIGWLFFLAALVPSIALGVRRLHDTDNSGLLHLLSLIPYAGVVVQAVLMAQPSSPNGMRYDKVNRR</sequence>
<keyword evidence="2" id="KW-0472">Membrane</keyword>
<feature type="transmembrane region" description="Helical" evidence="2">
    <location>
        <begin position="175"/>
        <end position="196"/>
    </location>
</feature>
<evidence type="ECO:0000313" key="4">
    <source>
        <dbReference type="Proteomes" id="UP000188235"/>
    </source>
</evidence>
<evidence type="ECO:0008006" key="5">
    <source>
        <dbReference type="Google" id="ProtNLM"/>
    </source>
</evidence>
<evidence type="ECO:0000313" key="3">
    <source>
        <dbReference type="EMBL" id="AQP51374.1"/>
    </source>
</evidence>
<dbReference type="GO" id="GO:0005886">
    <property type="term" value="C:plasma membrane"/>
    <property type="evidence" value="ECO:0007669"/>
    <property type="project" value="TreeGrafter"/>
</dbReference>
<dbReference type="STRING" id="399497.BW733_11640"/>
<dbReference type="EMBL" id="CP019607">
    <property type="protein sequence ID" value="AQP51374.1"/>
    <property type="molecule type" value="Genomic_DNA"/>
</dbReference>
<dbReference type="InterPro" id="IPR008523">
    <property type="entry name" value="DUF805"/>
</dbReference>
<evidence type="ECO:0000256" key="2">
    <source>
        <dbReference type="SAM" id="Phobius"/>
    </source>
</evidence>
<dbReference type="PANTHER" id="PTHR34980:SF2">
    <property type="entry name" value="INNER MEMBRANE PROTEIN YHAH-RELATED"/>
    <property type="match status" value="1"/>
</dbReference>
<evidence type="ECO:0000256" key="1">
    <source>
        <dbReference type="SAM" id="MobiDB-lite"/>
    </source>
</evidence>
<feature type="transmembrane region" description="Helical" evidence="2">
    <location>
        <begin position="208"/>
        <end position="228"/>
    </location>
</feature>
<dbReference type="Pfam" id="PF05656">
    <property type="entry name" value="DUF805"/>
    <property type="match status" value="1"/>
</dbReference>
<organism evidence="3 4">
    <name type="scientific">Tessaracoccus flavescens</name>
    <dbReference type="NCBI Taxonomy" id="399497"/>
    <lineage>
        <taxon>Bacteria</taxon>
        <taxon>Bacillati</taxon>
        <taxon>Actinomycetota</taxon>
        <taxon>Actinomycetes</taxon>
        <taxon>Propionibacteriales</taxon>
        <taxon>Propionibacteriaceae</taxon>
        <taxon>Tessaracoccus</taxon>
    </lineage>
</organism>
<feature type="region of interest" description="Disordered" evidence="1">
    <location>
        <begin position="1"/>
        <end position="70"/>
    </location>
</feature>
<keyword evidence="2" id="KW-0812">Transmembrane</keyword>
<feature type="compositionally biased region" description="Pro residues" evidence="1">
    <location>
        <begin position="22"/>
        <end position="36"/>
    </location>
</feature>
<feature type="transmembrane region" description="Helical" evidence="2">
    <location>
        <begin position="146"/>
        <end position="169"/>
    </location>
</feature>
<dbReference type="PANTHER" id="PTHR34980">
    <property type="entry name" value="INNER MEMBRANE PROTEIN-RELATED-RELATED"/>
    <property type="match status" value="1"/>
</dbReference>
<reference evidence="3 4" key="1">
    <citation type="journal article" date="2008" name="Int. J. Syst. Evol. Microbiol.">
        <title>Tessaracoccus flavescens sp. nov., isolated from marine sediment.</title>
        <authorList>
            <person name="Lee D.W."/>
            <person name="Lee S.D."/>
        </authorList>
    </citation>
    <scope>NUCLEOTIDE SEQUENCE [LARGE SCALE GENOMIC DNA]</scope>
    <source>
        <strain evidence="3 4">SST-39T</strain>
    </source>
</reference>
<keyword evidence="4" id="KW-1185">Reference proteome</keyword>
<keyword evidence="2" id="KW-1133">Transmembrane helix</keyword>
<gene>
    <name evidence="3" type="ORF">BW733_11640</name>
</gene>
<dbReference type="Proteomes" id="UP000188235">
    <property type="component" value="Chromosome"/>
</dbReference>
<feature type="compositionally biased region" description="Low complexity" evidence="1">
    <location>
        <begin position="60"/>
        <end position="70"/>
    </location>
</feature>
<name>A0A1Q2CZ78_9ACTN</name>
<protein>
    <recommendedName>
        <fullName evidence="5">DUF805 domain-containing protein</fullName>
    </recommendedName>
</protein>
<dbReference type="OrthoDB" id="9812349at2"/>